<dbReference type="PANTHER" id="PTHR10340:SF55">
    <property type="entry name" value="ENDOPOLYPHOSPHATASE"/>
    <property type="match status" value="1"/>
</dbReference>
<accession>A0A9P5SKT7</accession>
<keyword evidence="9" id="KW-1133">Transmembrane helix</keyword>
<comment type="caution">
    <text evidence="14">The sequence shown here is derived from an EMBL/GenBank/DDBJ whole genome shotgun (WGS) entry which is preliminary data.</text>
</comment>
<evidence type="ECO:0000256" key="4">
    <source>
        <dbReference type="ARBA" id="ARBA00014458"/>
    </source>
</evidence>
<dbReference type="InterPro" id="IPR012358">
    <property type="entry name" value="EndopolyPtase_N1"/>
</dbReference>
<dbReference type="AlphaFoldDB" id="A0A9P5SKT7"/>
<keyword evidence="10" id="KW-0472">Membrane</keyword>
<dbReference type="GO" id="GO:0000324">
    <property type="term" value="C:fungal-type vacuole"/>
    <property type="evidence" value="ECO:0007669"/>
    <property type="project" value="TreeGrafter"/>
</dbReference>
<dbReference type="GO" id="GO:0005615">
    <property type="term" value="C:extracellular space"/>
    <property type="evidence" value="ECO:0007669"/>
    <property type="project" value="TreeGrafter"/>
</dbReference>
<dbReference type="GO" id="GO:0006798">
    <property type="term" value="P:polyphosphate catabolic process"/>
    <property type="evidence" value="ECO:0007669"/>
    <property type="project" value="TreeGrafter"/>
</dbReference>
<evidence type="ECO:0000256" key="11">
    <source>
        <dbReference type="ARBA" id="ARBA00023180"/>
    </source>
</evidence>
<evidence type="ECO:0000256" key="3">
    <source>
        <dbReference type="ARBA" id="ARBA00012459"/>
    </source>
</evidence>
<keyword evidence="15" id="KW-1185">Reference proteome</keyword>
<dbReference type="Pfam" id="PF00149">
    <property type="entry name" value="Metallophos"/>
    <property type="match status" value="1"/>
</dbReference>
<evidence type="ECO:0000256" key="5">
    <source>
        <dbReference type="ARBA" id="ARBA00022554"/>
    </source>
</evidence>
<comment type="subcellular location">
    <subcellularLocation>
        <location evidence="1">Vacuole membrane</location>
        <topology evidence="1">Single-pass type II membrane protein</topology>
    </subcellularLocation>
</comment>
<comment type="similarity">
    <text evidence="2">Belongs to the endopolyphosphatase PPN1 family.</text>
</comment>
<keyword evidence="5" id="KW-0926">Vacuole</keyword>
<evidence type="ECO:0000256" key="10">
    <source>
        <dbReference type="ARBA" id="ARBA00023136"/>
    </source>
</evidence>
<dbReference type="EMBL" id="JAAAUY010000518">
    <property type="protein sequence ID" value="KAF9328945.1"/>
    <property type="molecule type" value="Genomic_DNA"/>
</dbReference>
<dbReference type="GO" id="GO:0004309">
    <property type="term" value="F:exopolyphosphatase activity"/>
    <property type="evidence" value="ECO:0007669"/>
    <property type="project" value="TreeGrafter"/>
</dbReference>
<keyword evidence="7" id="KW-0378">Hydrolase</keyword>
<organism evidence="14 15">
    <name type="scientific">Podila minutissima</name>
    <dbReference type="NCBI Taxonomy" id="64525"/>
    <lineage>
        <taxon>Eukaryota</taxon>
        <taxon>Fungi</taxon>
        <taxon>Fungi incertae sedis</taxon>
        <taxon>Mucoromycota</taxon>
        <taxon>Mortierellomycotina</taxon>
        <taxon>Mortierellomycetes</taxon>
        <taxon>Mortierellales</taxon>
        <taxon>Mortierellaceae</taxon>
        <taxon>Podila</taxon>
    </lineage>
</organism>
<evidence type="ECO:0000313" key="14">
    <source>
        <dbReference type="EMBL" id="KAF9328945.1"/>
    </source>
</evidence>
<dbReference type="PIRSF" id="PIRSF027093">
    <property type="entry name" value="EndopolyPtase_N1"/>
    <property type="match status" value="1"/>
</dbReference>
<dbReference type="Proteomes" id="UP000696485">
    <property type="component" value="Unassembled WGS sequence"/>
</dbReference>
<keyword evidence="11" id="KW-0325">Glycoprotein</keyword>
<evidence type="ECO:0000256" key="12">
    <source>
        <dbReference type="SAM" id="SignalP"/>
    </source>
</evidence>
<dbReference type="CDD" id="cd00842">
    <property type="entry name" value="MPP_ASMase"/>
    <property type="match status" value="1"/>
</dbReference>
<evidence type="ECO:0000256" key="1">
    <source>
        <dbReference type="ARBA" id="ARBA00004576"/>
    </source>
</evidence>
<dbReference type="EC" id="3.6.1.10" evidence="3"/>
<evidence type="ECO:0000256" key="2">
    <source>
        <dbReference type="ARBA" id="ARBA00010399"/>
    </source>
</evidence>
<evidence type="ECO:0000256" key="9">
    <source>
        <dbReference type="ARBA" id="ARBA00022989"/>
    </source>
</evidence>
<feature type="signal peptide" evidence="12">
    <location>
        <begin position="1"/>
        <end position="23"/>
    </location>
</feature>
<dbReference type="GO" id="GO:0000298">
    <property type="term" value="F:endopolyphosphatase activity"/>
    <property type="evidence" value="ECO:0007669"/>
    <property type="project" value="UniProtKB-EC"/>
</dbReference>
<evidence type="ECO:0000256" key="8">
    <source>
        <dbReference type="ARBA" id="ARBA00022968"/>
    </source>
</evidence>
<feature type="chain" id="PRO_5040478855" description="Endopolyphosphatase" evidence="12">
    <location>
        <begin position="24"/>
        <end position="531"/>
    </location>
</feature>
<proteinExistence type="inferred from homology"/>
<feature type="domain" description="Calcineurin-like phosphoesterase" evidence="13">
    <location>
        <begin position="35"/>
        <end position="287"/>
    </location>
</feature>
<dbReference type="PANTHER" id="PTHR10340">
    <property type="entry name" value="SPHINGOMYELIN PHOSPHODIESTERASE"/>
    <property type="match status" value="1"/>
</dbReference>
<dbReference type="GO" id="GO:0005774">
    <property type="term" value="C:vacuolar membrane"/>
    <property type="evidence" value="ECO:0007669"/>
    <property type="project" value="UniProtKB-SubCell"/>
</dbReference>
<evidence type="ECO:0000259" key="13">
    <source>
        <dbReference type="Pfam" id="PF00149"/>
    </source>
</evidence>
<sequence>MVRKVSPNFIALFCLLSSSSSLAAPVYQNALSGLFLHLTDIHPDEFYLQGSTVASSCHSLPNITSSLIDIPKSEGGYYGTPDSICDSPFSLVNATFDWIDKHLAPEVDFVVWTGDNARYVPPICHPRTQAEINILNQRIAQKFLDTFGDPDDPTGTRRRVPVVPSIGNNDVYPHNIMSAGPNPMLQTFAKLWSEFIPAQQINTFRRGGYYSSEVVPGKIAVVALNTLYFYIHNAAVNGCVSGEDEPGAEEMDWLEAELDRLRDRGLLVYLTGHIPPEVKSYTPSCHTRYIRIALAYQDIIVGHLYGHANIDHFFLLSDRKTETSLREGDMRRGAKQHRLVVPTAESIMDEDEDKDMDQAEMNEETLDDGQHHVATSVALSTYLEALWDQYDGIPNESDPSRYAIIQVSPSMIPTYNPTLRVFSYQLGNVSDSEACRKTKTKPGKKPRHYPPAAAPTQFGYPLAYTQYWCNLSLANKDKDKAIEYEIEYRTEDYGLAHLGTEEWLTLAQQIEADKKLKSLYLKRMVVQTTLQ</sequence>
<keyword evidence="8" id="KW-0735">Signal-anchor</keyword>
<dbReference type="GO" id="GO:0008081">
    <property type="term" value="F:phosphoric diester hydrolase activity"/>
    <property type="evidence" value="ECO:0007669"/>
    <property type="project" value="TreeGrafter"/>
</dbReference>
<dbReference type="SUPFAM" id="SSF56300">
    <property type="entry name" value="Metallo-dependent phosphatases"/>
    <property type="match status" value="1"/>
</dbReference>
<dbReference type="InterPro" id="IPR041805">
    <property type="entry name" value="ASMase/PPN1_MPP"/>
</dbReference>
<name>A0A9P5SKT7_9FUNG</name>
<dbReference type="InterPro" id="IPR004843">
    <property type="entry name" value="Calcineurin-like_PHP"/>
</dbReference>
<evidence type="ECO:0000256" key="7">
    <source>
        <dbReference type="ARBA" id="ARBA00022801"/>
    </source>
</evidence>
<keyword evidence="12" id="KW-0732">Signal</keyword>
<keyword evidence="6" id="KW-0812">Transmembrane</keyword>
<protein>
    <recommendedName>
        <fullName evidence="4">Endopolyphosphatase</fullName>
        <ecNumber evidence="3">3.6.1.10</ecNumber>
    </recommendedName>
</protein>
<gene>
    <name evidence="14" type="primary">PPN1_2</name>
    <name evidence="14" type="ORF">BG006_007935</name>
</gene>
<dbReference type="Gene3D" id="3.60.21.10">
    <property type="match status" value="1"/>
</dbReference>
<reference evidence="14" key="1">
    <citation type="journal article" date="2020" name="Fungal Divers.">
        <title>Resolving the Mortierellaceae phylogeny through synthesis of multi-gene phylogenetics and phylogenomics.</title>
        <authorList>
            <person name="Vandepol N."/>
            <person name="Liber J."/>
            <person name="Desiro A."/>
            <person name="Na H."/>
            <person name="Kennedy M."/>
            <person name="Barry K."/>
            <person name="Grigoriev I.V."/>
            <person name="Miller A.N."/>
            <person name="O'Donnell K."/>
            <person name="Stajich J.E."/>
            <person name="Bonito G."/>
        </authorList>
    </citation>
    <scope>NUCLEOTIDE SEQUENCE</scope>
    <source>
        <strain evidence="14">NVP1</strain>
    </source>
</reference>
<dbReference type="InterPro" id="IPR029052">
    <property type="entry name" value="Metallo-depent_PP-like"/>
</dbReference>
<evidence type="ECO:0000256" key="6">
    <source>
        <dbReference type="ARBA" id="ARBA00022692"/>
    </source>
</evidence>
<evidence type="ECO:0000313" key="15">
    <source>
        <dbReference type="Proteomes" id="UP000696485"/>
    </source>
</evidence>